<reference evidence="1 2" key="1">
    <citation type="journal article" date="2008" name="Nature">
        <title>The genome of Laccaria bicolor provides insights into mycorrhizal symbiosis.</title>
        <authorList>
            <person name="Martin F."/>
            <person name="Aerts A."/>
            <person name="Ahren D."/>
            <person name="Brun A."/>
            <person name="Danchin E.G.J."/>
            <person name="Duchaussoy F."/>
            <person name="Gibon J."/>
            <person name="Kohler A."/>
            <person name="Lindquist E."/>
            <person name="Pereda V."/>
            <person name="Salamov A."/>
            <person name="Shapiro H.J."/>
            <person name="Wuyts J."/>
            <person name="Blaudez D."/>
            <person name="Buee M."/>
            <person name="Brokstein P."/>
            <person name="Canbaeck B."/>
            <person name="Cohen D."/>
            <person name="Courty P.E."/>
            <person name="Coutinho P.M."/>
            <person name="Delaruelle C."/>
            <person name="Detter J.C."/>
            <person name="Deveau A."/>
            <person name="DiFazio S."/>
            <person name="Duplessis S."/>
            <person name="Fraissinet-Tachet L."/>
            <person name="Lucic E."/>
            <person name="Frey-Klett P."/>
            <person name="Fourrey C."/>
            <person name="Feussner I."/>
            <person name="Gay G."/>
            <person name="Grimwood J."/>
            <person name="Hoegger P.J."/>
            <person name="Jain P."/>
            <person name="Kilaru S."/>
            <person name="Labbe J."/>
            <person name="Lin Y.C."/>
            <person name="Legue V."/>
            <person name="Le Tacon F."/>
            <person name="Marmeisse R."/>
            <person name="Melayah D."/>
            <person name="Montanini B."/>
            <person name="Muratet M."/>
            <person name="Nehls U."/>
            <person name="Niculita-Hirzel H."/>
            <person name="Oudot-Le Secq M.P."/>
            <person name="Peter M."/>
            <person name="Quesneville H."/>
            <person name="Rajashekar B."/>
            <person name="Reich M."/>
            <person name="Rouhier N."/>
            <person name="Schmutz J."/>
            <person name="Yin T."/>
            <person name="Chalot M."/>
            <person name="Henrissat B."/>
            <person name="Kuees U."/>
            <person name="Lucas S."/>
            <person name="Van de Peer Y."/>
            <person name="Podila G.K."/>
            <person name="Polle A."/>
            <person name="Pukkila P.J."/>
            <person name="Richardson P.M."/>
            <person name="Rouze P."/>
            <person name="Sanders I.R."/>
            <person name="Stajich J.E."/>
            <person name="Tunlid A."/>
            <person name="Tuskan G."/>
            <person name="Grigoriev I.V."/>
        </authorList>
    </citation>
    <scope>NUCLEOTIDE SEQUENCE [LARGE SCALE GENOMIC DNA]</scope>
    <source>
        <strain evidence="2">S238N-H82 / ATCC MYA-4686</strain>
    </source>
</reference>
<dbReference type="KEGG" id="lbc:LACBIDRAFT_303347"/>
<dbReference type="EMBL" id="DS547113">
    <property type="protein sequence ID" value="EDR05384.1"/>
    <property type="molecule type" value="Genomic_DNA"/>
</dbReference>
<name>B0DJC8_LACBS</name>
<proteinExistence type="predicted"/>
<dbReference type="AlphaFoldDB" id="B0DJC8"/>
<dbReference type="InParanoid" id="B0DJC8"/>
<protein>
    <submittedName>
        <fullName evidence="1">Predicted protein</fullName>
    </submittedName>
</protein>
<accession>B0DJC8</accession>
<evidence type="ECO:0000313" key="1">
    <source>
        <dbReference type="EMBL" id="EDR05384.1"/>
    </source>
</evidence>
<sequence>MLPLPFGLTALIAFYYYRRRELIRGTINAEQCLLTLAKQVSSLPSLLLFHR</sequence>
<keyword evidence="2" id="KW-1185">Reference proteome</keyword>
<evidence type="ECO:0000313" key="2">
    <source>
        <dbReference type="Proteomes" id="UP000001194"/>
    </source>
</evidence>
<dbReference type="HOGENOM" id="CLU_3106803_0_0_1"/>
<organism evidence="2">
    <name type="scientific">Laccaria bicolor (strain S238N-H82 / ATCC MYA-4686)</name>
    <name type="common">Bicoloured deceiver</name>
    <name type="synonym">Laccaria laccata var. bicolor</name>
    <dbReference type="NCBI Taxonomy" id="486041"/>
    <lineage>
        <taxon>Eukaryota</taxon>
        <taxon>Fungi</taxon>
        <taxon>Dikarya</taxon>
        <taxon>Basidiomycota</taxon>
        <taxon>Agaricomycotina</taxon>
        <taxon>Agaricomycetes</taxon>
        <taxon>Agaricomycetidae</taxon>
        <taxon>Agaricales</taxon>
        <taxon>Agaricineae</taxon>
        <taxon>Hydnangiaceae</taxon>
        <taxon>Laccaria</taxon>
    </lineage>
</organism>
<dbReference type="Proteomes" id="UP000001194">
    <property type="component" value="Unassembled WGS sequence"/>
</dbReference>
<dbReference type="RefSeq" id="XP_001883942.1">
    <property type="nucleotide sequence ID" value="XM_001883907.1"/>
</dbReference>
<gene>
    <name evidence="1" type="ORF">LACBIDRAFT_303347</name>
</gene>
<dbReference type="GeneID" id="6079692"/>